<protein>
    <submittedName>
        <fullName evidence="1">Uncharacterized protein</fullName>
    </submittedName>
</protein>
<name>A0ABQ5HSF6_9ASTR</name>
<dbReference type="EMBL" id="BQNB010019904">
    <property type="protein sequence ID" value="GJT90255.1"/>
    <property type="molecule type" value="Genomic_DNA"/>
</dbReference>
<reference evidence="1" key="2">
    <citation type="submission" date="2022-01" db="EMBL/GenBank/DDBJ databases">
        <authorList>
            <person name="Yamashiro T."/>
            <person name="Shiraishi A."/>
            <person name="Satake H."/>
            <person name="Nakayama K."/>
        </authorList>
    </citation>
    <scope>NUCLEOTIDE SEQUENCE</scope>
</reference>
<dbReference type="Proteomes" id="UP001151760">
    <property type="component" value="Unassembled WGS sequence"/>
</dbReference>
<proteinExistence type="predicted"/>
<comment type="caution">
    <text evidence="1">The sequence shown here is derived from an EMBL/GenBank/DDBJ whole genome shotgun (WGS) entry which is preliminary data.</text>
</comment>
<accession>A0ABQ5HSF6</accession>
<evidence type="ECO:0000313" key="2">
    <source>
        <dbReference type="Proteomes" id="UP001151760"/>
    </source>
</evidence>
<evidence type="ECO:0000313" key="1">
    <source>
        <dbReference type="EMBL" id="GJT90255.1"/>
    </source>
</evidence>
<reference evidence="1" key="1">
    <citation type="journal article" date="2022" name="Int. J. Mol. Sci.">
        <title>Draft Genome of Tanacetum Coccineum: Genomic Comparison of Closely Related Tanacetum-Family Plants.</title>
        <authorList>
            <person name="Yamashiro T."/>
            <person name="Shiraishi A."/>
            <person name="Nakayama K."/>
            <person name="Satake H."/>
        </authorList>
    </citation>
    <scope>NUCLEOTIDE SEQUENCE</scope>
</reference>
<sequence>MEKFWVVVLVALSRNRSGFAAEYKLDVLHTKVSIDQAVCVKLVKFLLYLVSRHGWLGLSTQPTPRELGGVEKFKALRDNGVMSGSRVEVVWMEVGSGIVRAKVVSRVVLGLVMKVVLVMLRGFWVEELALDAIEYDDQGMSMRKDVCRFCEYEEDDDKILLYTKGHTFNI</sequence>
<gene>
    <name evidence="1" type="ORF">Tco_1079100</name>
</gene>
<keyword evidence="2" id="KW-1185">Reference proteome</keyword>
<organism evidence="1 2">
    <name type="scientific">Tanacetum coccineum</name>
    <dbReference type="NCBI Taxonomy" id="301880"/>
    <lineage>
        <taxon>Eukaryota</taxon>
        <taxon>Viridiplantae</taxon>
        <taxon>Streptophyta</taxon>
        <taxon>Embryophyta</taxon>
        <taxon>Tracheophyta</taxon>
        <taxon>Spermatophyta</taxon>
        <taxon>Magnoliopsida</taxon>
        <taxon>eudicotyledons</taxon>
        <taxon>Gunneridae</taxon>
        <taxon>Pentapetalae</taxon>
        <taxon>asterids</taxon>
        <taxon>campanulids</taxon>
        <taxon>Asterales</taxon>
        <taxon>Asteraceae</taxon>
        <taxon>Asteroideae</taxon>
        <taxon>Anthemideae</taxon>
        <taxon>Anthemidinae</taxon>
        <taxon>Tanacetum</taxon>
    </lineage>
</organism>